<proteinExistence type="predicted"/>
<evidence type="ECO:0000313" key="1">
    <source>
        <dbReference type="EMBL" id="CAH0718662.1"/>
    </source>
</evidence>
<reference evidence="1" key="1">
    <citation type="submission" date="2021-12" db="EMBL/GenBank/DDBJ databases">
        <authorList>
            <person name="Martin H S."/>
        </authorList>
    </citation>
    <scope>NUCLEOTIDE SEQUENCE</scope>
</reference>
<dbReference type="AlphaFoldDB" id="A0A8J9VUB4"/>
<sequence length="107" mass="11579">MCPYFIIVSPRGRERGQGRVGGGDPVPLCGTVRALRRRSSCFRLTIHAQRLLGIAAANCVYDRCCYLTSSLANDGGPAARPHVELRMPSEVTIVNVTRGRALQPDGV</sequence>
<dbReference type="Proteomes" id="UP000838878">
    <property type="component" value="Chromosome 13"/>
</dbReference>
<accession>A0A8J9VUB4</accession>
<gene>
    <name evidence="1" type="ORF">BINO364_LOCUS5102</name>
</gene>
<dbReference type="EMBL" id="OV170233">
    <property type="protein sequence ID" value="CAH0718662.1"/>
    <property type="molecule type" value="Genomic_DNA"/>
</dbReference>
<keyword evidence="2" id="KW-1185">Reference proteome</keyword>
<organism evidence="1 2">
    <name type="scientific">Brenthis ino</name>
    <name type="common">lesser marbled fritillary</name>
    <dbReference type="NCBI Taxonomy" id="405034"/>
    <lineage>
        <taxon>Eukaryota</taxon>
        <taxon>Metazoa</taxon>
        <taxon>Ecdysozoa</taxon>
        <taxon>Arthropoda</taxon>
        <taxon>Hexapoda</taxon>
        <taxon>Insecta</taxon>
        <taxon>Pterygota</taxon>
        <taxon>Neoptera</taxon>
        <taxon>Endopterygota</taxon>
        <taxon>Lepidoptera</taxon>
        <taxon>Glossata</taxon>
        <taxon>Ditrysia</taxon>
        <taxon>Papilionoidea</taxon>
        <taxon>Nymphalidae</taxon>
        <taxon>Heliconiinae</taxon>
        <taxon>Argynnini</taxon>
        <taxon>Brenthis</taxon>
    </lineage>
</organism>
<feature type="non-terminal residue" evidence="1">
    <location>
        <position position="107"/>
    </location>
</feature>
<protein>
    <submittedName>
        <fullName evidence="1">Uncharacterized protein</fullName>
    </submittedName>
</protein>
<evidence type="ECO:0000313" key="2">
    <source>
        <dbReference type="Proteomes" id="UP000838878"/>
    </source>
</evidence>
<name>A0A8J9VUB4_9NEOP</name>